<accession>A0A1B8H475</accession>
<dbReference type="Gene3D" id="1.20.120.140">
    <property type="entry name" value="Signal recognition particle SRP54, nucleotide-binding domain"/>
    <property type="match status" value="1"/>
</dbReference>
<feature type="compositionally biased region" description="Acidic residues" evidence="11">
    <location>
        <begin position="168"/>
        <end position="177"/>
    </location>
</feature>
<dbReference type="GO" id="GO:0005047">
    <property type="term" value="F:signal recognition particle binding"/>
    <property type="evidence" value="ECO:0007669"/>
    <property type="project" value="TreeGrafter"/>
</dbReference>
<evidence type="ECO:0000256" key="3">
    <source>
        <dbReference type="ARBA" id="ARBA00022741"/>
    </source>
</evidence>
<dbReference type="CDD" id="cd17874">
    <property type="entry name" value="FtsY"/>
    <property type="match status" value="1"/>
</dbReference>
<dbReference type="PROSITE" id="PS00300">
    <property type="entry name" value="SRP54"/>
    <property type="match status" value="1"/>
</dbReference>
<feature type="binding site" evidence="10">
    <location>
        <begin position="445"/>
        <end position="448"/>
    </location>
    <ligand>
        <name>GTP</name>
        <dbReference type="ChEBI" id="CHEBI:37565"/>
    </ligand>
</feature>
<dbReference type="InterPro" id="IPR036225">
    <property type="entry name" value="SRP/SRP_N"/>
</dbReference>
<dbReference type="PANTHER" id="PTHR43134">
    <property type="entry name" value="SIGNAL RECOGNITION PARTICLE RECEPTOR SUBUNIT ALPHA"/>
    <property type="match status" value="1"/>
</dbReference>
<dbReference type="HAMAP" id="MF_00920">
    <property type="entry name" value="FtsY"/>
    <property type="match status" value="1"/>
</dbReference>
<sequence>MAEEQRLAQEQAAEQQRAEDAQRLIEEQAQRDAQAAKQQRIAEEKRLAQEQAAEQQRAEEAQRLVREQALRDAEAARQQRIAEDARLAQAAEQQRLAEEQARRDAEIAEQARLAEEQARHDAEMAEQARLAEEQARRDAEIAEQVQLAEEQRLAEEEEALRLAQAQADAEDAQEIENESPAPAATQEKPAKEGFFARLKRSLVRTRENIGSGFFSIFRGKKIDDDLFDELEEQLLVADVGVDTTRKIITSLTQHASRRDLKDAEALFTKLREEMGEILATVDKPLVIEDKRPYVILMVGVNGVGKTTTIGKMARQYQAQGKSVMLAAGDTFRAAAVEQLQVWGERNNISVIGQHTGADPASVIFDAIQSAKAKGVDVLIADTAGRLQNKAHLMEELKKIVRVMKKLDEDAPHEIMLTLDASTGQNAVSQARLFNEAVGLTGLTLTKLDGTAKGGVIFAIADQFGIPIRYIGVGEGIDDLRPFKADDFIEALFARED</sequence>
<comment type="catalytic activity">
    <reaction evidence="8 10">
        <text>GTP + H2O = GDP + phosphate + H(+)</text>
        <dbReference type="Rhea" id="RHEA:19669"/>
        <dbReference type="ChEBI" id="CHEBI:15377"/>
        <dbReference type="ChEBI" id="CHEBI:15378"/>
        <dbReference type="ChEBI" id="CHEBI:37565"/>
        <dbReference type="ChEBI" id="CHEBI:43474"/>
        <dbReference type="ChEBI" id="CHEBI:58189"/>
        <dbReference type="EC" id="3.6.5.4"/>
    </reaction>
</comment>
<dbReference type="SMART" id="SM00382">
    <property type="entry name" value="AAA"/>
    <property type="match status" value="1"/>
</dbReference>
<organism evidence="13 14">
    <name type="scientific">Morganella psychrotolerans</name>
    <dbReference type="NCBI Taxonomy" id="368603"/>
    <lineage>
        <taxon>Bacteria</taxon>
        <taxon>Pseudomonadati</taxon>
        <taxon>Pseudomonadota</taxon>
        <taxon>Gammaproteobacteria</taxon>
        <taxon>Enterobacterales</taxon>
        <taxon>Morganellaceae</taxon>
        <taxon>Morganella</taxon>
    </lineage>
</organism>
<comment type="caution">
    <text evidence="13">The sequence shown here is derived from an EMBL/GenBank/DDBJ whole genome shotgun (WGS) entry which is preliminary data.</text>
</comment>
<feature type="domain" description="SRP54-type proteins GTP-binding" evidence="12">
    <location>
        <begin position="466"/>
        <end position="479"/>
    </location>
</feature>
<dbReference type="FunFam" id="3.40.50.300:FF:000053">
    <property type="entry name" value="Signal recognition particle receptor FtsY"/>
    <property type="match status" value="1"/>
</dbReference>
<evidence type="ECO:0000313" key="13">
    <source>
        <dbReference type="EMBL" id="OBU03882.1"/>
    </source>
</evidence>
<comment type="function">
    <text evidence="9 10">Involved in targeting and insertion of nascent membrane proteins into the cytoplasmic membrane. Acts as a receptor for the complex formed by the signal recognition particle (SRP) and the ribosome-nascent chain (RNC). Interaction with SRP-RNC leads to the transfer of the RNC complex to the Sec translocase for insertion into the membrane, the hydrolysis of GTP by both Ffh and FtsY, and the dissociation of the SRP-FtsY complex into the individual components.</text>
</comment>
<feature type="region of interest" description="Disordered" evidence="11">
    <location>
        <begin position="1"/>
        <end position="62"/>
    </location>
</feature>
<dbReference type="SMART" id="SM00963">
    <property type="entry name" value="SRP54_N"/>
    <property type="match status" value="1"/>
</dbReference>
<dbReference type="Gene3D" id="3.40.50.300">
    <property type="entry name" value="P-loop containing nucleotide triphosphate hydrolases"/>
    <property type="match status" value="1"/>
</dbReference>
<keyword evidence="4 10" id="KW-0378">Hydrolase</keyword>
<dbReference type="InterPro" id="IPR013822">
    <property type="entry name" value="Signal_recog_particl_SRP54_hlx"/>
</dbReference>
<evidence type="ECO:0000256" key="8">
    <source>
        <dbReference type="ARBA" id="ARBA00048027"/>
    </source>
</evidence>
<dbReference type="InterPro" id="IPR027417">
    <property type="entry name" value="P-loop_NTPase"/>
</dbReference>
<dbReference type="InterPro" id="IPR003593">
    <property type="entry name" value="AAA+_ATPase"/>
</dbReference>
<evidence type="ECO:0000256" key="6">
    <source>
        <dbReference type="ARBA" id="ARBA00023136"/>
    </source>
</evidence>
<dbReference type="GO" id="GO:0005525">
    <property type="term" value="F:GTP binding"/>
    <property type="evidence" value="ECO:0007669"/>
    <property type="project" value="UniProtKB-UniRule"/>
</dbReference>
<keyword evidence="7 10" id="KW-0675">Receptor</keyword>
<feature type="compositionally biased region" description="Basic and acidic residues" evidence="11">
    <location>
        <begin position="95"/>
        <end position="106"/>
    </location>
</feature>
<feature type="binding site" evidence="10">
    <location>
        <begin position="381"/>
        <end position="385"/>
    </location>
    <ligand>
        <name>GTP</name>
        <dbReference type="ChEBI" id="CHEBI:37565"/>
    </ligand>
</feature>
<comment type="subunit">
    <text evidence="10">Part of the signal recognition particle protein translocation system, which is composed of SRP and FtsY. SRP is a ribonucleoprotein composed of Ffh and a 4.5S RNA molecule.</text>
</comment>
<dbReference type="GO" id="GO:0005886">
    <property type="term" value="C:plasma membrane"/>
    <property type="evidence" value="ECO:0007669"/>
    <property type="project" value="UniProtKB-SubCell"/>
</dbReference>
<dbReference type="FunFam" id="1.20.120.140:FF:000002">
    <property type="entry name" value="Signal recognition particle receptor FtsY"/>
    <property type="match status" value="1"/>
</dbReference>
<feature type="binding site" evidence="10">
    <location>
        <begin position="299"/>
        <end position="306"/>
    </location>
    <ligand>
        <name>GTP</name>
        <dbReference type="ChEBI" id="CHEBI:37565"/>
    </ligand>
</feature>
<dbReference type="NCBIfam" id="TIGR00064">
    <property type="entry name" value="ftsY"/>
    <property type="match status" value="1"/>
</dbReference>
<evidence type="ECO:0000313" key="14">
    <source>
        <dbReference type="Proteomes" id="UP000092247"/>
    </source>
</evidence>
<proteinExistence type="inferred from homology"/>
<dbReference type="InterPro" id="IPR042101">
    <property type="entry name" value="SRP54_N_sf"/>
</dbReference>
<comment type="subcellular location">
    <subcellularLocation>
        <location evidence="10">Cell membrane</location>
        <topology evidence="10">Peripheral membrane protein</topology>
        <orientation evidence="10">Cytoplasmic side</orientation>
    </subcellularLocation>
    <subcellularLocation>
        <location evidence="10">Cytoplasm</location>
    </subcellularLocation>
</comment>
<keyword evidence="5 10" id="KW-0342">GTP-binding</keyword>
<evidence type="ECO:0000256" key="11">
    <source>
        <dbReference type="SAM" id="MobiDB-lite"/>
    </source>
</evidence>
<dbReference type="Proteomes" id="UP000092247">
    <property type="component" value="Unassembled WGS sequence"/>
</dbReference>
<evidence type="ECO:0000256" key="4">
    <source>
        <dbReference type="ARBA" id="ARBA00022801"/>
    </source>
</evidence>
<dbReference type="EMBL" id="LZEX01000042">
    <property type="protein sequence ID" value="OBU03882.1"/>
    <property type="molecule type" value="Genomic_DNA"/>
</dbReference>
<gene>
    <name evidence="10" type="primary">ftsY</name>
    <name evidence="13" type="ORF">AYY17_10025</name>
</gene>
<evidence type="ECO:0000256" key="9">
    <source>
        <dbReference type="ARBA" id="ARBA00053570"/>
    </source>
</evidence>
<feature type="region of interest" description="Disordered" evidence="11">
    <location>
        <begin position="158"/>
        <end position="190"/>
    </location>
</feature>
<dbReference type="Pfam" id="PF00448">
    <property type="entry name" value="SRP54"/>
    <property type="match status" value="1"/>
</dbReference>
<keyword evidence="2 10" id="KW-0963">Cytoplasm</keyword>
<dbReference type="SUPFAM" id="SSF52540">
    <property type="entry name" value="P-loop containing nucleoside triphosphate hydrolases"/>
    <property type="match status" value="1"/>
</dbReference>
<dbReference type="EC" id="3.6.5.4" evidence="10"/>
<feature type="region of interest" description="Disordered" evidence="11">
    <location>
        <begin position="85"/>
        <end position="135"/>
    </location>
</feature>
<evidence type="ECO:0000256" key="5">
    <source>
        <dbReference type="ARBA" id="ARBA00023134"/>
    </source>
</evidence>
<dbReference type="SMART" id="SM00962">
    <property type="entry name" value="SRP54"/>
    <property type="match status" value="1"/>
</dbReference>
<feature type="compositionally biased region" description="Basic and acidic residues" evidence="11">
    <location>
        <begin position="112"/>
        <end position="123"/>
    </location>
</feature>
<evidence type="ECO:0000256" key="10">
    <source>
        <dbReference type="HAMAP-Rule" id="MF_00920"/>
    </source>
</evidence>
<dbReference type="PANTHER" id="PTHR43134:SF1">
    <property type="entry name" value="SIGNAL RECOGNITION PARTICLE RECEPTOR SUBUNIT ALPHA"/>
    <property type="match status" value="1"/>
</dbReference>
<evidence type="ECO:0000256" key="2">
    <source>
        <dbReference type="ARBA" id="ARBA00022490"/>
    </source>
</evidence>
<dbReference type="SUPFAM" id="SSF47364">
    <property type="entry name" value="Domain of the SRP/SRP receptor G-proteins"/>
    <property type="match status" value="1"/>
</dbReference>
<dbReference type="InterPro" id="IPR000897">
    <property type="entry name" value="SRP54_GTPase_dom"/>
</dbReference>
<dbReference type="AlphaFoldDB" id="A0A1B8H475"/>
<dbReference type="InterPro" id="IPR004390">
    <property type="entry name" value="SR_rcpt_FtsY"/>
</dbReference>
<comment type="similarity">
    <text evidence="10">Belongs to the GTP-binding SRP family. FtsY subfamily.</text>
</comment>
<keyword evidence="3 10" id="KW-0547">Nucleotide-binding</keyword>
<dbReference type="GO" id="GO:0005737">
    <property type="term" value="C:cytoplasm"/>
    <property type="evidence" value="ECO:0007669"/>
    <property type="project" value="UniProtKB-SubCell"/>
</dbReference>
<keyword evidence="1 10" id="KW-1003">Cell membrane</keyword>
<evidence type="ECO:0000259" key="12">
    <source>
        <dbReference type="PROSITE" id="PS00300"/>
    </source>
</evidence>
<evidence type="ECO:0000256" key="7">
    <source>
        <dbReference type="ARBA" id="ARBA00023170"/>
    </source>
</evidence>
<dbReference type="Pfam" id="PF02881">
    <property type="entry name" value="SRP54_N"/>
    <property type="match status" value="1"/>
</dbReference>
<evidence type="ECO:0000256" key="1">
    <source>
        <dbReference type="ARBA" id="ARBA00022475"/>
    </source>
</evidence>
<dbReference type="GO" id="GO:0006614">
    <property type="term" value="P:SRP-dependent cotranslational protein targeting to membrane"/>
    <property type="evidence" value="ECO:0007669"/>
    <property type="project" value="InterPro"/>
</dbReference>
<keyword evidence="6 10" id="KW-0472">Membrane</keyword>
<protein>
    <recommendedName>
        <fullName evidence="10">Signal recognition particle receptor FtsY</fullName>
        <shortName evidence="10">SRP receptor</shortName>
        <ecNumber evidence="10">3.6.5.4</ecNumber>
    </recommendedName>
</protein>
<dbReference type="GO" id="GO:0003924">
    <property type="term" value="F:GTPase activity"/>
    <property type="evidence" value="ECO:0007669"/>
    <property type="project" value="UniProtKB-UniRule"/>
</dbReference>
<reference evidence="13 14" key="1">
    <citation type="submission" date="2016-06" db="EMBL/GenBank/DDBJ databases">
        <authorList>
            <person name="Kjaerup R.B."/>
            <person name="Dalgaard T.S."/>
            <person name="Juul-Madsen H.R."/>
        </authorList>
    </citation>
    <scope>NUCLEOTIDE SEQUENCE [LARGE SCALE GENOMIC DNA]</scope>
    <source>
        <strain evidence="13 14">GCSL-Mp3</strain>
    </source>
</reference>
<name>A0A1B8H475_9GAMM</name>
<feature type="compositionally biased region" description="Basic and acidic residues" evidence="11">
    <location>
        <begin position="16"/>
        <end position="30"/>
    </location>
</feature>